<organism evidence="4 5">
    <name type="scientific">Sphingomonas kyeonggiensis</name>
    <dbReference type="NCBI Taxonomy" id="1268553"/>
    <lineage>
        <taxon>Bacteria</taxon>
        <taxon>Pseudomonadati</taxon>
        <taxon>Pseudomonadota</taxon>
        <taxon>Alphaproteobacteria</taxon>
        <taxon>Sphingomonadales</taxon>
        <taxon>Sphingomonadaceae</taxon>
        <taxon>Sphingomonas</taxon>
    </lineage>
</organism>
<dbReference type="CDD" id="cd05374">
    <property type="entry name" value="17beta-HSD-like_SDR_c"/>
    <property type="match status" value="1"/>
</dbReference>
<dbReference type="GO" id="GO:0016491">
    <property type="term" value="F:oxidoreductase activity"/>
    <property type="evidence" value="ECO:0007669"/>
    <property type="project" value="UniProtKB-KW"/>
</dbReference>
<evidence type="ECO:0000313" key="4">
    <source>
        <dbReference type="EMBL" id="MBB4837153.1"/>
    </source>
</evidence>
<evidence type="ECO:0000256" key="1">
    <source>
        <dbReference type="ARBA" id="ARBA00006484"/>
    </source>
</evidence>
<reference evidence="4 5" key="1">
    <citation type="submission" date="2020-08" db="EMBL/GenBank/DDBJ databases">
        <title>Functional genomics of gut bacteria from endangered species of beetles.</title>
        <authorList>
            <person name="Carlos-Shanley C."/>
        </authorList>
    </citation>
    <scope>NUCLEOTIDE SEQUENCE [LARGE SCALE GENOMIC DNA]</scope>
    <source>
        <strain evidence="4 5">S00224</strain>
    </source>
</reference>
<dbReference type="Gene3D" id="3.40.50.720">
    <property type="entry name" value="NAD(P)-binding Rossmann-like Domain"/>
    <property type="match status" value="1"/>
</dbReference>
<dbReference type="Pfam" id="PF00106">
    <property type="entry name" value="adh_short"/>
    <property type="match status" value="1"/>
</dbReference>
<evidence type="ECO:0000256" key="3">
    <source>
        <dbReference type="RuleBase" id="RU000363"/>
    </source>
</evidence>
<dbReference type="PANTHER" id="PTHR44169">
    <property type="entry name" value="NADPH-DEPENDENT 1-ACYLDIHYDROXYACETONE PHOSPHATE REDUCTASE"/>
    <property type="match status" value="1"/>
</dbReference>
<dbReference type="PANTHER" id="PTHR44169:SF6">
    <property type="entry name" value="NADPH-DEPENDENT 1-ACYLDIHYDROXYACETONE PHOSPHATE REDUCTASE"/>
    <property type="match status" value="1"/>
</dbReference>
<evidence type="ECO:0000256" key="2">
    <source>
        <dbReference type="ARBA" id="ARBA00023002"/>
    </source>
</evidence>
<proteinExistence type="inferred from homology"/>
<gene>
    <name evidence="4" type="ORF">HNP52_000204</name>
</gene>
<evidence type="ECO:0000313" key="5">
    <source>
        <dbReference type="Proteomes" id="UP000575241"/>
    </source>
</evidence>
<protein>
    <submittedName>
        <fullName evidence="4">NAD(P)-dependent dehydrogenase (Short-subunit alcohol dehydrogenase family)</fullName>
    </submittedName>
</protein>
<dbReference type="PRINTS" id="PR00080">
    <property type="entry name" value="SDRFAMILY"/>
</dbReference>
<dbReference type="RefSeq" id="WP_184161237.1">
    <property type="nucleotide sequence ID" value="NZ_JACHLN010000001.1"/>
</dbReference>
<dbReference type="PRINTS" id="PR00081">
    <property type="entry name" value="GDHRDH"/>
</dbReference>
<accession>A0A7W7NPT0</accession>
<keyword evidence="2" id="KW-0560">Oxidoreductase</keyword>
<comment type="caution">
    <text evidence="4">The sequence shown here is derived from an EMBL/GenBank/DDBJ whole genome shotgun (WGS) entry which is preliminary data.</text>
</comment>
<dbReference type="AlphaFoldDB" id="A0A7W7NPT0"/>
<dbReference type="InterPro" id="IPR036291">
    <property type="entry name" value="NAD(P)-bd_dom_sf"/>
</dbReference>
<keyword evidence="5" id="KW-1185">Reference proteome</keyword>
<dbReference type="SUPFAM" id="SSF51735">
    <property type="entry name" value="NAD(P)-binding Rossmann-fold domains"/>
    <property type="match status" value="1"/>
</dbReference>
<comment type="similarity">
    <text evidence="1 3">Belongs to the short-chain dehydrogenases/reductases (SDR) family.</text>
</comment>
<dbReference type="InterPro" id="IPR002347">
    <property type="entry name" value="SDR_fam"/>
</dbReference>
<dbReference type="Proteomes" id="UP000575241">
    <property type="component" value="Unassembled WGS sequence"/>
</dbReference>
<sequence length="278" mass="30111">MQKTALVTGASAGIGEATVQRLIQDGYKVFAAARRLDRMSPLKRLGAELIDLDLTDDASIVAAIETIRAAAGRLDLLVNNAGYGSYGAIEDVPMEEARRQMEVNVFGLARLCQLATPLMRAQKSGTIVNVTSIGGKFGEPFGGWYHATKFAVEGFSDCLRLELRPFGIRVVVIEPGAIRTEWSGIAHQSLVERSGKSAYAPWALRHAAMLGNANAMRFASPPEVVARTIARAAAARRPRIRYGTGGGAPVFLFLAHWLPDRWLDAMMWRASQSGKVDA</sequence>
<name>A0A7W7NPT0_9SPHN</name>
<dbReference type="NCBIfam" id="NF004826">
    <property type="entry name" value="PRK06182.1"/>
    <property type="match status" value="1"/>
</dbReference>
<dbReference type="EMBL" id="JACHLN010000001">
    <property type="protein sequence ID" value="MBB4837153.1"/>
    <property type="molecule type" value="Genomic_DNA"/>
</dbReference>